<evidence type="ECO:0000256" key="1">
    <source>
        <dbReference type="SAM" id="MobiDB-lite"/>
    </source>
</evidence>
<gene>
    <name evidence="3" type="ORF">PG996_007951</name>
</gene>
<dbReference type="Gene3D" id="2.170.270.10">
    <property type="entry name" value="SET domain"/>
    <property type="match status" value="1"/>
</dbReference>
<dbReference type="InterPro" id="IPR046341">
    <property type="entry name" value="SET_dom_sf"/>
</dbReference>
<organism evidence="3 4">
    <name type="scientific">Apiospora saccharicola</name>
    <dbReference type="NCBI Taxonomy" id="335842"/>
    <lineage>
        <taxon>Eukaryota</taxon>
        <taxon>Fungi</taxon>
        <taxon>Dikarya</taxon>
        <taxon>Ascomycota</taxon>
        <taxon>Pezizomycotina</taxon>
        <taxon>Sordariomycetes</taxon>
        <taxon>Xylariomycetidae</taxon>
        <taxon>Amphisphaeriales</taxon>
        <taxon>Apiosporaceae</taxon>
        <taxon>Apiospora</taxon>
    </lineage>
</organism>
<dbReference type="CDD" id="cd20071">
    <property type="entry name" value="SET_SMYD"/>
    <property type="match status" value="1"/>
</dbReference>
<dbReference type="SUPFAM" id="SSF82199">
    <property type="entry name" value="SET domain"/>
    <property type="match status" value="1"/>
</dbReference>
<evidence type="ECO:0000259" key="2">
    <source>
        <dbReference type="PROSITE" id="PS50280"/>
    </source>
</evidence>
<dbReference type="EMBL" id="JAQQWM010000005">
    <property type="protein sequence ID" value="KAK8063299.1"/>
    <property type="molecule type" value="Genomic_DNA"/>
</dbReference>
<accession>A0ABR1UWI8</accession>
<protein>
    <recommendedName>
        <fullName evidence="2">SET domain-containing protein</fullName>
    </recommendedName>
</protein>
<dbReference type="Pfam" id="PF00856">
    <property type="entry name" value="SET"/>
    <property type="match status" value="1"/>
</dbReference>
<reference evidence="3 4" key="1">
    <citation type="submission" date="2023-01" db="EMBL/GenBank/DDBJ databases">
        <title>Analysis of 21 Apiospora genomes using comparative genomics revels a genus with tremendous synthesis potential of carbohydrate active enzymes and secondary metabolites.</title>
        <authorList>
            <person name="Sorensen T."/>
        </authorList>
    </citation>
    <scope>NUCLEOTIDE SEQUENCE [LARGE SCALE GENOMIC DNA]</scope>
    <source>
        <strain evidence="3 4">CBS 83171</strain>
    </source>
</reference>
<feature type="domain" description="SET" evidence="2">
    <location>
        <begin position="71"/>
        <end position="247"/>
    </location>
</feature>
<dbReference type="PANTHER" id="PTHR47332">
    <property type="entry name" value="SET DOMAIN-CONTAINING PROTEIN 5"/>
    <property type="match status" value="1"/>
</dbReference>
<keyword evidence="4" id="KW-1185">Reference proteome</keyword>
<feature type="region of interest" description="Disordered" evidence="1">
    <location>
        <begin position="395"/>
        <end position="435"/>
    </location>
</feature>
<dbReference type="PANTHER" id="PTHR47332:SF2">
    <property type="entry name" value="SET-6"/>
    <property type="match status" value="1"/>
</dbReference>
<evidence type="ECO:0000313" key="3">
    <source>
        <dbReference type="EMBL" id="KAK8063299.1"/>
    </source>
</evidence>
<dbReference type="PROSITE" id="PS50280">
    <property type="entry name" value="SET"/>
    <property type="match status" value="1"/>
</dbReference>
<dbReference type="InterPro" id="IPR053185">
    <property type="entry name" value="SET_domain_protein"/>
</dbReference>
<name>A0ABR1UWI8_9PEZI</name>
<feature type="region of interest" description="Disordered" evidence="1">
    <location>
        <begin position="1"/>
        <end position="66"/>
    </location>
</feature>
<dbReference type="InterPro" id="IPR001214">
    <property type="entry name" value="SET_dom"/>
</dbReference>
<feature type="compositionally biased region" description="Acidic residues" evidence="1">
    <location>
        <begin position="403"/>
        <end position="435"/>
    </location>
</feature>
<dbReference type="Proteomes" id="UP001446871">
    <property type="component" value="Unassembled WGS sequence"/>
</dbReference>
<comment type="caution">
    <text evidence="3">The sequence shown here is derived from an EMBL/GenBank/DDBJ whole genome shotgun (WGS) entry which is preliminary data.</text>
</comment>
<evidence type="ECO:0000313" key="4">
    <source>
        <dbReference type="Proteomes" id="UP001446871"/>
    </source>
</evidence>
<sequence>MSSSENPGDGQLVPELAYPSDFASKPTSLKKSNLEEPSPEEPSPEKPSPKGKDPEQPTPPSSYGKLTIPLSKWCESQFLGPDRGYGVIAIQDIPQGTIVLEDEAIIGIDNESTISRAAQAEIKKQYDALSDEKRKGFDSLHCFISDEQRAAVTRLAWKIMEDDRIRTNYLRDYERARTFSTNCFDIGSSYTQAALFLQASRFNHSCLPSCDFDVRLPYSGGGVQRALWKAYAVRDISQGEEVTISYNYSNELRESRQRQLLDGWGFTCTCEVCDLSEANKGRADEHDAHLRDLASDAEWWGRNIFVKRKWDINEVAARLERLNQRIELTRAVQNDFLLWNTLTRAAKYAAALWLRTRDDAYLDRWKALMNEARYGLCHRAINPDRNATWDAEAVEDLEKGVPDPDDIYTDTEGGSDDGNDGVEEENDTAYDYDVA</sequence>
<feature type="compositionally biased region" description="Basic and acidic residues" evidence="1">
    <location>
        <begin position="43"/>
        <end position="55"/>
    </location>
</feature>
<proteinExistence type="predicted"/>